<feature type="compositionally biased region" description="Low complexity" evidence="1">
    <location>
        <begin position="66"/>
        <end position="81"/>
    </location>
</feature>
<organism evidence="2 3">
    <name type="scientific">Panagrellus redivivus</name>
    <name type="common">Microworm</name>
    <dbReference type="NCBI Taxonomy" id="6233"/>
    <lineage>
        <taxon>Eukaryota</taxon>
        <taxon>Metazoa</taxon>
        <taxon>Ecdysozoa</taxon>
        <taxon>Nematoda</taxon>
        <taxon>Chromadorea</taxon>
        <taxon>Rhabditida</taxon>
        <taxon>Tylenchina</taxon>
        <taxon>Panagrolaimomorpha</taxon>
        <taxon>Panagrolaimoidea</taxon>
        <taxon>Panagrolaimidae</taxon>
        <taxon>Panagrellus</taxon>
    </lineage>
</organism>
<dbReference type="WBParaSite" id="Pan_g8894.t1">
    <property type="protein sequence ID" value="Pan_g8894.t1"/>
    <property type="gene ID" value="Pan_g8894"/>
</dbReference>
<evidence type="ECO:0000313" key="3">
    <source>
        <dbReference type="WBParaSite" id="Pan_g8894.t1"/>
    </source>
</evidence>
<sequence length="209" mass="22296">MPEAATSPTLPTEPSAARKSRRRRGPKKSKGSKSPPNSPANNSTSTTSTVNSADGKTSPAISPKKSQSSHSNAQSSHSNGNGRRRGQRHNAAGDAPNNAGANEFADMDFSHLNFNEPPPAVVSELPNGYGVSIVGTRSATGEITTRMKYDRQLMLALSHSPYALAHPDGYPIVATEMDELIPVFPRRYIPREYMPPVDPLPEPNPANGA</sequence>
<evidence type="ECO:0000256" key="1">
    <source>
        <dbReference type="SAM" id="MobiDB-lite"/>
    </source>
</evidence>
<feature type="compositionally biased region" description="Polar residues" evidence="1">
    <location>
        <begin position="1"/>
        <end position="12"/>
    </location>
</feature>
<reference evidence="2" key="1">
    <citation type="journal article" date="2013" name="Genetics">
        <title>The draft genome and transcriptome of Panagrellus redivivus are shaped by the harsh demands of a free-living lifestyle.</title>
        <authorList>
            <person name="Srinivasan J."/>
            <person name="Dillman A.R."/>
            <person name="Macchietto M.G."/>
            <person name="Heikkinen L."/>
            <person name="Lakso M."/>
            <person name="Fracchia K.M."/>
            <person name="Antoshechkin I."/>
            <person name="Mortazavi A."/>
            <person name="Wong G."/>
            <person name="Sternberg P.W."/>
        </authorList>
    </citation>
    <scope>NUCLEOTIDE SEQUENCE [LARGE SCALE GENOMIC DNA]</scope>
    <source>
        <strain evidence="2">MT8872</strain>
    </source>
</reference>
<feature type="compositionally biased region" description="Low complexity" evidence="1">
    <location>
        <begin position="89"/>
        <end position="102"/>
    </location>
</feature>
<feature type="compositionally biased region" description="Low complexity" evidence="1">
    <location>
        <begin position="32"/>
        <end position="53"/>
    </location>
</feature>
<keyword evidence="2" id="KW-1185">Reference proteome</keyword>
<proteinExistence type="predicted"/>
<feature type="compositionally biased region" description="Basic residues" evidence="1">
    <location>
        <begin position="18"/>
        <end position="31"/>
    </location>
</feature>
<accession>A0A7E4WAH1</accession>
<feature type="region of interest" description="Disordered" evidence="1">
    <location>
        <begin position="1"/>
        <end position="103"/>
    </location>
</feature>
<evidence type="ECO:0000313" key="2">
    <source>
        <dbReference type="Proteomes" id="UP000492821"/>
    </source>
</evidence>
<name>A0A7E4WAH1_PANRE</name>
<reference evidence="3" key="2">
    <citation type="submission" date="2020-10" db="UniProtKB">
        <authorList>
            <consortium name="WormBaseParasite"/>
        </authorList>
    </citation>
    <scope>IDENTIFICATION</scope>
</reference>
<dbReference type="Proteomes" id="UP000492821">
    <property type="component" value="Unassembled WGS sequence"/>
</dbReference>
<dbReference type="AlphaFoldDB" id="A0A7E4WAH1"/>
<protein>
    <submittedName>
        <fullName evidence="3">YL1_C domain-containing protein</fullName>
    </submittedName>
</protein>